<proteinExistence type="predicted"/>
<sequence length="156" mass="17900">MQGERVKTPCVGLCSTVYGDVVCRGCKRFHHEVVDWNGYDEEAKRAVWRRLESLLVQVISSRVEVFDLPRLKNELSARSMLPKDSHNAYFLAYRLIQRGAGQISDLTAYGVAVTREFQDVSLTTLRDAIEQEYFLLSQAHYQRYIEPGLLLNSEAK</sequence>
<dbReference type="STRING" id="1429083.GCA_001885685_02070"/>
<dbReference type="Pfam" id="PF06945">
    <property type="entry name" value="DUF1289"/>
    <property type="match status" value="1"/>
</dbReference>
<keyword evidence="2" id="KW-1185">Reference proteome</keyword>
<protein>
    <recommendedName>
        <fullName evidence="3">Fe-S protein</fullName>
    </recommendedName>
</protein>
<accession>A0A1H7PLH5</accession>
<dbReference type="PANTHER" id="PTHR35175">
    <property type="entry name" value="DUF1289 DOMAIN-CONTAINING PROTEIN"/>
    <property type="match status" value="1"/>
</dbReference>
<dbReference type="EMBL" id="FOAS01000011">
    <property type="protein sequence ID" value="SEL36650.1"/>
    <property type="molecule type" value="Genomic_DNA"/>
</dbReference>
<dbReference type="AlphaFoldDB" id="A0A1H7PLH5"/>
<dbReference type="OrthoDB" id="5296987at2"/>
<evidence type="ECO:0000313" key="1">
    <source>
        <dbReference type="EMBL" id="SEL36650.1"/>
    </source>
</evidence>
<dbReference type="RefSeq" id="WP_071871287.1">
    <property type="nucleotide sequence ID" value="NZ_FOAS01000011.1"/>
</dbReference>
<organism evidence="1 2">
    <name type="scientific">Atopomonas hussainii</name>
    <dbReference type="NCBI Taxonomy" id="1429083"/>
    <lineage>
        <taxon>Bacteria</taxon>
        <taxon>Pseudomonadati</taxon>
        <taxon>Pseudomonadota</taxon>
        <taxon>Gammaproteobacteria</taxon>
        <taxon>Pseudomonadales</taxon>
        <taxon>Pseudomonadaceae</taxon>
        <taxon>Atopomonas</taxon>
    </lineage>
</organism>
<dbReference type="InterPro" id="IPR010710">
    <property type="entry name" value="DUF1289"/>
</dbReference>
<evidence type="ECO:0000313" key="2">
    <source>
        <dbReference type="Proteomes" id="UP000185766"/>
    </source>
</evidence>
<name>A0A1H7PLH5_9GAMM</name>
<dbReference type="Proteomes" id="UP000185766">
    <property type="component" value="Unassembled WGS sequence"/>
</dbReference>
<reference evidence="1 2" key="1">
    <citation type="submission" date="2016-10" db="EMBL/GenBank/DDBJ databases">
        <authorList>
            <person name="de Groot N.N."/>
        </authorList>
    </citation>
    <scope>NUCLEOTIDE SEQUENCE [LARGE SCALE GENOMIC DNA]</scope>
    <source>
        <strain evidence="1 2">JCM 19513</strain>
    </source>
</reference>
<gene>
    <name evidence="1" type="ORF">SAMN05216214_11162</name>
</gene>
<evidence type="ECO:0008006" key="3">
    <source>
        <dbReference type="Google" id="ProtNLM"/>
    </source>
</evidence>
<dbReference type="PANTHER" id="PTHR35175:SF1">
    <property type="entry name" value="OXIDOREDUCTASE"/>
    <property type="match status" value="1"/>
</dbReference>